<dbReference type="GO" id="GO:0009249">
    <property type="term" value="P:protein lipoylation"/>
    <property type="evidence" value="ECO:0007669"/>
    <property type="project" value="TreeGrafter"/>
</dbReference>
<comment type="caution">
    <text evidence="8">The sequence shown here is derived from an EMBL/GenBank/DDBJ whole genome shotgun (WGS) entry which is preliminary data.</text>
</comment>
<dbReference type="PROSITE" id="PS51061">
    <property type="entry name" value="R3H"/>
    <property type="match status" value="1"/>
</dbReference>
<feature type="region of interest" description="Disordered" evidence="4">
    <location>
        <begin position="1016"/>
        <end position="1041"/>
    </location>
</feature>
<feature type="region of interest" description="Disordered" evidence="4">
    <location>
        <begin position="563"/>
        <end position="583"/>
    </location>
</feature>
<organism evidence="8 9">
    <name type="scientific">Symbiodinium microadriaticum</name>
    <name type="common">Dinoflagellate</name>
    <name type="synonym">Zooxanthella microadriatica</name>
    <dbReference type="NCBI Taxonomy" id="2951"/>
    <lineage>
        <taxon>Eukaryota</taxon>
        <taxon>Sar</taxon>
        <taxon>Alveolata</taxon>
        <taxon>Dinophyceae</taxon>
        <taxon>Suessiales</taxon>
        <taxon>Symbiodiniaceae</taxon>
        <taxon>Symbiodinium</taxon>
    </lineage>
</organism>
<dbReference type="PANTHER" id="PTHR11715">
    <property type="entry name" value="GLYCINE CLEAVAGE SYSTEM H PROTEIN"/>
    <property type="match status" value="1"/>
</dbReference>
<dbReference type="InterPro" id="IPR002930">
    <property type="entry name" value="GCV_H"/>
</dbReference>
<keyword evidence="2" id="KW-0450">Lipoyl</keyword>
<dbReference type="GO" id="GO:0019464">
    <property type="term" value="P:glycine decarboxylation via glycine cleavage system"/>
    <property type="evidence" value="ECO:0007669"/>
    <property type="project" value="InterPro"/>
</dbReference>
<dbReference type="CDD" id="cd02325">
    <property type="entry name" value="R3H"/>
    <property type="match status" value="1"/>
</dbReference>
<dbReference type="EMBL" id="LSRX01000159">
    <property type="protein sequence ID" value="OLQ06495.1"/>
    <property type="molecule type" value="Genomic_DNA"/>
</dbReference>
<dbReference type="InterPro" id="IPR000089">
    <property type="entry name" value="Biotin_lipoyl"/>
</dbReference>
<name>A0A1Q9EGE0_SYMMI</name>
<feature type="domain" description="Lipoyl-binding" evidence="6">
    <location>
        <begin position="1527"/>
        <end position="1609"/>
    </location>
</feature>
<evidence type="ECO:0000259" key="7">
    <source>
        <dbReference type="PROSITE" id="PS51061"/>
    </source>
</evidence>
<dbReference type="InterPro" id="IPR001374">
    <property type="entry name" value="R3H_dom"/>
</dbReference>
<evidence type="ECO:0000259" key="6">
    <source>
        <dbReference type="PROSITE" id="PS50968"/>
    </source>
</evidence>
<dbReference type="CDD" id="cd06848">
    <property type="entry name" value="GCS_H"/>
    <property type="match status" value="1"/>
</dbReference>
<dbReference type="SUPFAM" id="SSF82708">
    <property type="entry name" value="R3H domain"/>
    <property type="match status" value="1"/>
</dbReference>
<dbReference type="Pfam" id="PF01597">
    <property type="entry name" value="GCV_H"/>
    <property type="match status" value="1"/>
</dbReference>
<feature type="compositionally biased region" description="Acidic residues" evidence="4">
    <location>
        <begin position="1710"/>
        <end position="1726"/>
    </location>
</feature>
<evidence type="ECO:0000256" key="2">
    <source>
        <dbReference type="ARBA" id="ARBA00022823"/>
    </source>
</evidence>
<evidence type="ECO:0000256" key="3">
    <source>
        <dbReference type="ARBA" id="ARBA00022946"/>
    </source>
</evidence>
<keyword evidence="5" id="KW-0732">Signal</keyword>
<feature type="domain" description="R3H" evidence="7">
    <location>
        <begin position="1637"/>
        <end position="1701"/>
    </location>
</feature>
<keyword evidence="3" id="KW-0809">Transit peptide</keyword>
<feature type="chain" id="PRO_5012367351" evidence="5">
    <location>
        <begin position="17"/>
        <end position="1749"/>
    </location>
</feature>
<dbReference type="PROSITE" id="PS00189">
    <property type="entry name" value="LIPOYL"/>
    <property type="match status" value="1"/>
</dbReference>
<dbReference type="PANTHER" id="PTHR11715:SF3">
    <property type="entry name" value="GLYCINE CLEAVAGE SYSTEM H PROTEIN-RELATED"/>
    <property type="match status" value="1"/>
</dbReference>
<dbReference type="Gene3D" id="3.30.1370.50">
    <property type="entry name" value="R3H-like domain"/>
    <property type="match status" value="1"/>
</dbReference>
<sequence>MFRALLCTALLVQTRSWECPAGFAGPEKCLGKENAGKCELQKPSKVDIDTNNALSCGNPNAKLAEFETDLGGGSYYKGCGLNQDGLVDSCCNCWPLKEAASNEVKIVPISNAEDRPSAFDDDPACDATSQQDTDVQEAPQQFRMALTSAACVTSTGLGEWVITRFWSPGHLENLECHFFRNFANSPLPGYIEVQALAVDRRSIRRLDRFSICPRLLSPLRAVMSSTGAGFVDVVVADLVAPPTSKSATSASPLEASPAPGEIGENAGQPTMGAQAGGIAGSPSTGTSALVETAVADEDPVMGVPPSSDEEEELLADVVGAQHFPGVDVVDGEAQTVHFTPILAFDAHDVGVQTANEVMFSSFVGDIVCRRPPATDFAIPAGRQGGPGGLWHQEPESPTAGAGTQHLGRLPVPAPRTGADLRHKEIPYSVVGWTADTWEEAERLEAAIASGASTPPQSVSAGVILRSLPPNVRGGRLPRERPADFTKWIGWCFVKCPDTVGGGLAPTTHRCWAAPTSTTSATAVHRRRRGSASTRLKFRHHGPASGLVCGARRTGRENRPVRGAALARPGWSSQHRRPHRPGRQVGGRNLALEAMLAAPPLVEESSTLALVGAGPSRPDLPVRRDATRASLAAAVEAVRPANVKRAPDLEPPGVRGQGPRLAHLYPDLSGDWRRLSGRRVPERYFLAAFRYQEHDLGIRGGIPPALAPLVNFADRAAFDPARAAHSADVFVIAVWFMLREIEVAAARVSDMVVSPGLAVRQCGTDAAPGRPGHAWASDEQEFFAGCTRPWLHGFHSPGGQRWVVCPRALRVNDRYARAASDDDPMFGCILDADIPEFEPPHRVLEWPVVPTGDYAYNAKLLDGKPRQFPTRRLAGADAVLSRIYHEHTVSKAYTPLLLGEILSARTWTSADELNKLAAGGKEPSGGALHIVAGTVVAAWEPRGVMAMPDRPRDQEHTRALLDELVAETRLGRVTRPCAAPDHWSVSTVALPSVADMGVLRQPPPGLFRGPLLRHLPGRRERRAEASPGRGLAPVRPQRHHGASDVPTHHFLDAYRQWAVRHPGHCGTFLPSAAGVTLWFHFAMCFGAAASVWNFNRAADAVQMLLRSLLLVLLGHFVDDFNGVDAADLADSAHHAVADFFALLGLQTKPSKAQAPAKRHVVQGVELSIRPEGVELSPTAQRTQKILGQIDDALARDSLSPDEASRLAGRLTFLSQSTFGATGRAAIKPLYSRAADTAANSDDTLSVGLRLVASHRPRLVPWPGRVTGPFPVLYADAFFLDGDLRKKPGHLAAGEAVPKAARWQNGCGYVLLLDGHVFYDYGVIKPEHLAPFAARKAFIYVLEIVAQVLPLVTFARRLSPFWIAFIDNVAGQFALMKGYGKDPSVNGILASFWGLASDRQWAPDFHRVPSESNVSGAISRGDDSRARAEGWTRLTTPVDDIMDVLARAASDIDFACHVQALAVDRCFIFTTFDFVNRPAPAYSGGAWGRAQKYLRREESMGIELARLTEQGQRYFTKTHEWFQVEEEGVGTVGITQVAQRALGEVLYCKLPQEGARFKVMETLATLEALKSVGEVHSPIRGEVIEVNSRLEREPALVTYAPLTDGWLVRMAFDGQIPRYLRRSSAIPRSQVEPLLADIPGLVRYLEERLLSSPGDSDALQELTFDGLRTIERWYIHKAASELNLYTASHGTGAGRQLVVRRAPRTRNQPGPDADEDSDDEEEDEEEEAIPQRERPRLERRRKRAPVRVLYK</sequence>
<dbReference type="InterPro" id="IPR011053">
    <property type="entry name" value="Single_hybrid_motif"/>
</dbReference>
<reference evidence="8 9" key="1">
    <citation type="submission" date="2016-02" db="EMBL/GenBank/DDBJ databases">
        <title>Genome analysis of coral dinoflagellate symbionts highlights evolutionary adaptations to a symbiotic lifestyle.</title>
        <authorList>
            <person name="Aranda M."/>
            <person name="Li Y."/>
            <person name="Liew Y.J."/>
            <person name="Baumgarten S."/>
            <person name="Simakov O."/>
            <person name="Wilson M."/>
            <person name="Piel J."/>
            <person name="Ashoor H."/>
            <person name="Bougouffa S."/>
            <person name="Bajic V.B."/>
            <person name="Ryu T."/>
            <person name="Ravasi T."/>
            <person name="Bayer T."/>
            <person name="Micklem G."/>
            <person name="Kim H."/>
            <person name="Bhak J."/>
            <person name="Lajeunesse T.C."/>
            <person name="Voolstra C.R."/>
        </authorList>
    </citation>
    <scope>NUCLEOTIDE SEQUENCE [LARGE SCALE GENOMIC DNA]</scope>
    <source>
        <strain evidence="8 9">CCMP2467</strain>
    </source>
</reference>
<dbReference type="GO" id="GO:0005737">
    <property type="term" value="C:cytoplasm"/>
    <property type="evidence" value="ECO:0007669"/>
    <property type="project" value="TreeGrafter"/>
</dbReference>
<evidence type="ECO:0000256" key="5">
    <source>
        <dbReference type="SAM" id="SignalP"/>
    </source>
</evidence>
<feature type="region of interest" description="Disordered" evidence="4">
    <location>
        <begin position="243"/>
        <end position="285"/>
    </location>
</feature>
<feature type="compositionally biased region" description="Low complexity" evidence="4">
    <location>
        <begin position="243"/>
        <end position="252"/>
    </location>
</feature>
<feature type="region of interest" description="Disordered" evidence="4">
    <location>
        <begin position="1693"/>
        <end position="1749"/>
    </location>
</feature>
<keyword evidence="9" id="KW-1185">Reference proteome</keyword>
<proteinExistence type="inferred from homology"/>
<dbReference type="SUPFAM" id="SSF51230">
    <property type="entry name" value="Single hybrid motif"/>
    <property type="match status" value="1"/>
</dbReference>
<evidence type="ECO:0000256" key="4">
    <source>
        <dbReference type="SAM" id="MobiDB-lite"/>
    </source>
</evidence>
<protein>
    <submittedName>
        <fullName evidence="8">Glycine cleavage system H protein, mitochondrial</fullName>
    </submittedName>
</protein>
<comment type="similarity">
    <text evidence="1">Belongs to the GcvH family.</text>
</comment>
<dbReference type="GO" id="GO:0003676">
    <property type="term" value="F:nucleic acid binding"/>
    <property type="evidence" value="ECO:0007669"/>
    <property type="project" value="UniProtKB-UniRule"/>
</dbReference>
<accession>A0A1Q9EGE0</accession>
<feature type="signal peptide" evidence="5">
    <location>
        <begin position="1"/>
        <end position="16"/>
    </location>
</feature>
<dbReference type="Proteomes" id="UP000186817">
    <property type="component" value="Unassembled WGS sequence"/>
</dbReference>
<dbReference type="PROSITE" id="PS50968">
    <property type="entry name" value="BIOTINYL_LIPOYL"/>
    <property type="match status" value="1"/>
</dbReference>
<dbReference type="Gene3D" id="2.40.50.100">
    <property type="match status" value="1"/>
</dbReference>
<dbReference type="InterPro" id="IPR003016">
    <property type="entry name" value="2-oxoA_DH_lipoyl-BS"/>
</dbReference>
<dbReference type="OrthoDB" id="10264154at2759"/>
<dbReference type="GO" id="GO:0005960">
    <property type="term" value="C:glycine cleavage complex"/>
    <property type="evidence" value="ECO:0007669"/>
    <property type="project" value="InterPro"/>
</dbReference>
<evidence type="ECO:0000256" key="1">
    <source>
        <dbReference type="ARBA" id="ARBA00009249"/>
    </source>
</evidence>
<gene>
    <name evidence="8" type="primary">Gcsh</name>
    <name evidence="8" type="ORF">AK812_SmicGene10257</name>
</gene>
<dbReference type="InterPro" id="IPR036867">
    <property type="entry name" value="R3H_dom_sf"/>
</dbReference>
<evidence type="ECO:0000313" key="8">
    <source>
        <dbReference type="EMBL" id="OLQ06495.1"/>
    </source>
</evidence>
<evidence type="ECO:0000313" key="9">
    <source>
        <dbReference type="Proteomes" id="UP000186817"/>
    </source>
</evidence>
<dbReference type="InterPro" id="IPR033753">
    <property type="entry name" value="GCV_H/Fam206"/>
</dbReference>
<feature type="compositionally biased region" description="Basic residues" evidence="4">
    <location>
        <begin position="1735"/>
        <end position="1749"/>
    </location>
</feature>